<evidence type="ECO:0000313" key="2">
    <source>
        <dbReference type="Proteomes" id="UP000245383"/>
    </source>
</evidence>
<gene>
    <name evidence="1" type="ORF">BB561_004034</name>
</gene>
<reference evidence="1 2" key="1">
    <citation type="journal article" date="2018" name="MBio">
        <title>Comparative Genomics Reveals the Core Gene Toolbox for the Fungus-Insect Symbiosis.</title>
        <authorList>
            <person name="Wang Y."/>
            <person name="Stata M."/>
            <person name="Wang W."/>
            <person name="Stajich J.E."/>
            <person name="White M.M."/>
            <person name="Moncalvo J.M."/>
        </authorList>
    </citation>
    <scope>NUCLEOTIDE SEQUENCE [LARGE SCALE GENOMIC DNA]</scope>
    <source>
        <strain evidence="1 2">SWE-8-4</strain>
    </source>
</reference>
<protein>
    <submittedName>
        <fullName evidence="1">Uncharacterized protein</fullName>
    </submittedName>
</protein>
<sequence length="180" mass="20624">MIDILYKEAYTETHIKGKVLTVYEGVDSRNQHLASNILLNTSVGNTQKITDIHNWKKEGLLLSFKHFAGKISTAESGESAIENGDFLNPKFKTVLYLNIRRMMMQFYSANGTIEKKVTFTSFNYLTPAPDSLVVITIPKKSWFNINFQFAGIFKDVPNPASAKLYVAWKLEEQMQKKRYN</sequence>
<evidence type="ECO:0000313" key="1">
    <source>
        <dbReference type="EMBL" id="PVU92103.1"/>
    </source>
</evidence>
<dbReference type="AlphaFoldDB" id="A0A2T9YIE9"/>
<dbReference type="OrthoDB" id="124329at2759"/>
<dbReference type="Proteomes" id="UP000245383">
    <property type="component" value="Unassembled WGS sequence"/>
</dbReference>
<comment type="caution">
    <text evidence="1">The sequence shown here is derived from an EMBL/GenBank/DDBJ whole genome shotgun (WGS) entry which is preliminary data.</text>
</comment>
<organism evidence="1 2">
    <name type="scientific">Smittium simulii</name>
    <dbReference type="NCBI Taxonomy" id="133385"/>
    <lineage>
        <taxon>Eukaryota</taxon>
        <taxon>Fungi</taxon>
        <taxon>Fungi incertae sedis</taxon>
        <taxon>Zoopagomycota</taxon>
        <taxon>Kickxellomycotina</taxon>
        <taxon>Harpellomycetes</taxon>
        <taxon>Harpellales</taxon>
        <taxon>Legeriomycetaceae</taxon>
        <taxon>Smittium</taxon>
    </lineage>
</organism>
<dbReference type="STRING" id="133385.A0A2T9YIE9"/>
<accession>A0A2T9YIE9</accession>
<proteinExistence type="predicted"/>
<name>A0A2T9YIE9_9FUNG</name>
<dbReference type="EMBL" id="MBFR01000174">
    <property type="protein sequence ID" value="PVU92103.1"/>
    <property type="molecule type" value="Genomic_DNA"/>
</dbReference>
<keyword evidence="2" id="KW-1185">Reference proteome</keyword>